<dbReference type="Pfam" id="PF01490">
    <property type="entry name" value="Aa_trans"/>
    <property type="match status" value="1"/>
</dbReference>
<feature type="transmembrane region" description="Helical" evidence="7">
    <location>
        <begin position="102"/>
        <end position="123"/>
    </location>
</feature>
<evidence type="ECO:0000256" key="5">
    <source>
        <dbReference type="ARBA" id="ARBA00023136"/>
    </source>
</evidence>
<dbReference type="OrthoDB" id="40134at2759"/>
<feature type="transmembrane region" description="Helical" evidence="7">
    <location>
        <begin position="177"/>
        <end position="198"/>
    </location>
</feature>
<feature type="transmembrane region" description="Helical" evidence="7">
    <location>
        <begin position="323"/>
        <end position="342"/>
    </location>
</feature>
<dbReference type="InterPro" id="IPR013057">
    <property type="entry name" value="AA_transpt_TM"/>
</dbReference>
<keyword evidence="10" id="KW-1185">Reference proteome</keyword>
<dbReference type="STRING" id="77044.A0A1W2TAF0"/>
<dbReference type="OMA" id="AGMFWLH"/>
<dbReference type="GO" id="GO:0015179">
    <property type="term" value="F:L-amino acid transmembrane transporter activity"/>
    <property type="evidence" value="ECO:0007669"/>
    <property type="project" value="TreeGrafter"/>
</dbReference>
<protein>
    <submittedName>
        <fullName evidence="9">Putative amino acid transporter</fullName>
    </submittedName>
</protein>
<sequence length="475" mass="50129">MFGSACHSKQLADEKNNGAEGAATLEEAGDGGGGGSGGEPHGRQRPADQEPLGDVFGCEDGHDIKYKTLSWPLVATLMITEIVSYGLFALPSTLADVGVVPGIAIIFFLGVFATYTARALIHFKLRHPHVHNMGDAGMVLFGPIGRDVFGAGTVVFAVFAAGSQIHAGQLALSVVSGGRLCAVALGAIFSAAMALASLRRTLGSLGLLSVAGSASIVVAGVAGLVGAVVAPVRPGEVQIAVARDFTTAFISVTNPVFAYTGHSIFFVLISEMKNPQDAMKAATTLQITATSLYIVFALVSYWYIGSGVSSTSLLSLSPLWQKIAFAFAIPNFLIGGSLYSHVGSKLVFIRLFRRTKHMYSHTTLGWGVWTLLIVLANVAAFLFAVGIPIFNYLVNIASAAFLAWYTYGLAGAFWLHDTYYFKGGSRAWFQRPLMFAVNIFTVLAGALICIGGLYVTIVALIRASEAGELPPPFQC</sequence>
<organism evidence="9">
    <name type="scientific">Rosellinia necatrix</name>
    <name type="common">White root-rot fungus</name>
    <dbReference type="NCBI Taxonomy" id="77044"/>
    <lineage>
        <taxon>Eukaryota</taxon>
        <taxon>Fungi</taxon>
        <taxon>Dikarya</taxon>
        <taxon>Ascomycota</taxon>
        <taxon>Pezizomycotina</taxon>
        <taxon>Sordariomycetes</taxon>
        <taxon>Xylariomycetidae</taxon>
        <taxon>Xylariales</taxon>
        <taxon>Xylariaceae</taxon>
        <taxon>Rosellinia</taxon>
    </lineage>
</organism>
<feature type="region of interest" description="Disordered" evidence="6">
    <location>
        <begin position="1"/>
        <end position="54"/>
    </location>
</feature>
<dbReference type="EMBL" id="DF977568">
    <property type="protein sequence ID" value="GAP82343.2"/>
    <property type="molecule type" value="Genomic_DNA"/>
</dbReference>
<evidence type="ECO:0000256" key="3">
    <source>
        <dbReference type="ARBA" id="ARBA00022692"/>
    </source>
</evidence>
<keyword evidence="3 7" id="KW-0812">Transmembrane</keyword>
<evidence type="ECO:0000256" key="2">
    <source>
        <dbReference type="ARBA" id="ARBA00008066"/>
    </source>
</evidence>
<feature type="transmembrane region" description="Helical" evidence="7">
    <location>
        <begin position="281"/>
        <end position="303"/>
    </location>
</feature>
<evidence type="ECO:0000259" key="8">
    <source>
        <dbReference type="Pfam" id="PF01490"/>
    </source>
</evidence>
<dbReference type="PANTHER" id="PTHR22950">
    <property type="entry name" value="AMINO ACID TRANSPORTER"/>
    <property type="match status" value="1"/>
</dbReference>
<gene>
    <name evidence="9" type="ORF">SAMD00023353_12300050</name>
</gene>
<dbReference type="GO" id="GO:0016020">
    <property type="term" value="C:membrane"/>
    <property type="evidence" value="ECO:0007669"/>
    <property type="project" value="UniProtKB-SubCell"/>
</dbReference>
<evidence type="ECO:0000256" key="4">
    <source>
        <dbReference type="ARBA" id="ARBA00022989"/>
    </source>
</evidence>
<proteinExistence type="inferred from homology"/>
<feature type="transmembrane region" description="Helical" evidence="7">
    <location>
        <begin position="363"/>
        <end position="390"/>
    </location>
</feature>
<feature type="domain" description="Amino acid transporter transmembrane" evidence="8">
    <location>
        <begin position="68"/>
        <end position="457"/>
    </location>
</feature>
<dbReference type="AlphaFoldDB" id="A0A1W2TAF0"/>
<dbReference type="Proteomes" id="UP000054516">
    <property type="component" value="Unassembled WGS sequence"/>
</dbReference>
<keyword evidence="5 7" id="KW-0472">Membrane</keyword>
<evidence type="ECO:0000256" key="7">
    <source>
        <dbReference type="SAM" id="Phobius"/>
    </source>
</evidence>
<accession>A0A1W2TAF0</accession>
<evidence type="ECO:0000256" key="1">
    <source>
        <dbReference type="ARBA" id="ARBA00004141"/>
    </source>
</evidence>
<feature type="transmembrane region" description="Helical" evidence="7">
    <location>
        <begin position="144"/>
        <end position="165"/>
    </location>
</feature>
<feature type="transmembrane region" description="Helical" evidence="7">
    <location>
        <begin position="435"/>
        <end position="461"/>
    </location>
</feature>
<reference evidence="9" key="1">
    <citation type="submission" date="2016-03" db="EMBL/GenBank/DDBJ databases">
        <title>Draft genome sequence of Rosellinia necatrix.</title>
        <authorList>
            <person name="Kanematsu S."/>
        </authorList>
    </citation>
    <scope>NUCLEOTIDE SEQUENCE [LARGE SCALE GENOMIC DNA]</scope>
    <source>
        <strain evidence="9">W97</strain>
    </source>
</reference>
<comment type="subcellular location">
    <subcellularLocation>
        <location evidence="1">Membrane</location>
        <topology evidence="1">Multi-pass membrane protein</topology>
    </subcellularLocation>
</comment>
<name>A0A1W2TAF0_ROSNE</name>
<feature type="transmembrane region" description="Helical" evidence="7">
    <location>
        <begin position="396"/>
        <end position="415"/>
    </location>
</feature>
<dbReference type="PANTHER" id="PTHR22950:SF668">
    <property type="entry name" value="AMINO ACID TRANSPORTER (EUROFUNG)"/>
    <property type="match status" value="1"/>
</dbReference>
<evidence type="ECO:0000313" key="10">
    <source>
        <dbReference type="Proteomes" id="UP000054516"/>
    </source>
</evidence>
<feature type="compositionally biased region" description="Gly residues" evidence="6">
    <location>
        <begin position="30"/>
        <end position="39"/>
    </location>
</feature>
<keyword evidence="4 7" id="KW-1133">Transmembrane helix</keyword>
<evidence type="ECO:0000256" key="6">
    <source>
        <dbReference type="SAM" id="MobiDB-lite"/>
    </source>
</evidence>
<comment type="similarity">
    <text evidence="2">Belongs to the amino acid/polyamine transporter 2 family.</text>
</comment>
<feature type="transmembrane region" description="Helical" evidence="7">
    <location>
        <begin position="69"/>
        <end position="90"/>
    </location>
</feature>
<feature type="transmembrane region" description="Helical" evidence="7">
    <location>
        <begin position="205"/>
        <end position="228"/>
    </location>
</feature>
<feature type="transmembrane region" description="Helical" evidence="7">
    <location>
        <begin position="248"/>
        <end position="269"/>
    </location>
</feature>
<evidence type="ECO:0000313" key="9">
    <source>
        <dbReference type="EMBL" id="GAP82343.2"/>
    </source>
</evidence>